<gene>
    <name evidence="1" type="ORF">CBF32_04665</name>
</gene>
<protein>
    <recommendedName>
        <fullName evidence="3">ATPase family protein associated with various cellular activities (AAA)</fullName>
    </recommendedName>
</protein>
<comment type="caution">
    <text evidence="1">The sequence shown here is derived from an EMBL/GenBank/DDBJ whole genome shotgun (WGS) entry which is preliminary data.</text>
</comment>
<dbReference type="RefSeq" id="WP_114288979.1">
    <property type="nucleotide sequence ID" value="NZ_JBMAKV010000001.1"/>
</dbReference>
<dbReference type="Proteomes" id="UP000288197">
    <property type="component" value="Unassembled WGS sequence"/>
</dbReference>
<proteinExistence type="predicted"/>
<dbReference type="OrthoDB" id="7051144at2"/>
<dbReference type="GeneID" id="63145755"/>
<keyword evidence="2" id="KW-1185">Reference proteome</keyword>
<dbReference type="SUPFAM" id="SSF48371">
    <property type="entry name" value="ARM repeat"/>
    <property type="match status" value="1"/>
</dbReference>
<evidence type="ECO:0008006" key="3">
    <source>
        <dbReference type="Google" id="ProtNLM"/>
    </source>
</evidence>
<organism evidence="1 2">
    <name type="scientific">Vagococcus fluvialis</name>
    <dbReference type="NCBI Taxonomy" id="2738"/>
    <lineage>
        <taxon>Bacteria</taxon>
        <taxon>Bacillati</taxon>
        <taxon>Bacillota</taxon>
        <taxon>Bacilli</taxon>
        <taxon>Lactobacillales</taxon>
        <taxon>Enterococcaceae</taxon>
        <taxon>Vagococcus</taxon>
    </lineage>
</organism>
<accession>A0A369AZL4</accession>
<sequence>MPYEKGGRADKNGNRFETRWAVFQILQVLEENIKSITLEALGEDEKGIDIWVGMNDGKKEGQQCKGRNASQEYWDYSSIKEKGIFETWKYHLDRDLTNTVSLVSPLAFTFLEDLTERARTSSGIPSEFYKEQILGSSKKFINFFDNFCIAMAINKEEDSDMMKCISYLQRIFYHQVPDSNLKDLILGKISYLLVGDGERIYSTLVSWIVEGEMLGQSIDISAVYSFLEEREIELRDLVSDVRIQPRINQLNREYKESFTKIDGQLIDRNEFAICRKMIDNEESIIIHGKAGRGKSGCTVDIIEHCEENVIPYLAVKLDRHVPKRNADIWGQELGLAASIAYCIDSISKDKQAVLILDQLDALRWTQSHSHEALSVCQQIIDQVNQLNYEREKNISIVFVCRSYDLENDNNISNLFKENIDKNISRKWNKVQINELNDEVIFNIIGDRFNSLTSKLKEVLRIPSNLYIWKQLDPKKNYAECTSTSHLVEEWWKQLSKKCIKLGLNEIELNSVKNRIVDWLEKRGRIYFPINVLDIGESYINFLSSNSFLVIQDNKAFFAHQSILDYFLANNLMRKYYEDEDIIEIIGDKDNQTPSKRYQVQMFLEMLLEQDSNDFLIIGQKLFESDQIRYFVKFIFLEILNQIDLLDENIKKFILDKCEDKRYEVYLINNVYFGKPQYVRLLRKEGIFTEWLKESEKKQITFKLMGSISPNYDKEDVLFMLNYSFKSEEDDNLIINCLPYDINEDTDELFELRMMFYGKYPEKADGYLNIKNMIKSGEMRIIRLLALLLENNKNKHGKSIYRFEEEFLEIDKEIFINNGVEILNLLIPYIPKEIEKMYSFSEWSEKYTYNNGLERACINILKKANFNIIMSNPDLFLEYYKEYMGEGFYLFNELILDAMYYLPKSYSDLVIEYLMQDFDKNLFVITDGSNSELTLAKKVLGKHTMYCSLNIFRKLENNIIKYIDPYAIDWYKRRIEHNKQNKGRSVYWSFYGDFQKELLEALPTKRISPHVLELLKVLNRKFPDGVTRYINHGVESGTVTSKLYGKKLDAKQWLNIITNKKIKDRDRWHWTHDFVDDSIKGFSDSFRNAVSKEPEKMINLLISNQEVVFSEYVDALFSGVASSENIKKIPIKLIEEMIVVFSYDYESYRASYICDILEKRSNEKWTMTIIQCLSDIAVNHKNPEIDKVNVTNFEDQEMKSFEMLQSNALNCVRGNAARTIGSLLWDNSELFKDFQSTIERMTLDENAAVKLASFEALIPSYNINKEWASELIISLYEQDFRLAGMYQSKTLMFFLYPKYREQILQTILKCYESDDKGLIRVGAYRLSEMYILKDEYIEILSNIDNMSEDQANGVLDMAINYFDKDEFNEKIKDVILKFKNSELDIEVPISKLFRSDYIDLNRDKEFLLKVMDSNMSRRTVHSFVMYLEQESVSIIDYSDIIIAMSYQIIMNRDSCDNYWGIDDEISKLVVGLYDETSESSVDEIKKIGDKCLDIWDLMFENNIGSIRSLSKEIMDR</sequence>
<name>A0A369AZL4_9ENTE</name>
<evidence type="ECO:0000313" key="2">
    <source>
        <dbReference type="Proteomes" id="UP000288197"/>
    </source>
</evidence>
<dbReference type="EMBL" id="NGJX01000003">
    <property type="protein sequence ID" value="RSU03968.1"/>
    <property type="molecule type" value="Genomic_DNA"/>
</dbReference>
<evidence type="ECO:0000313" key="1">
    <source>
        <dbReference type="EMBL" id="RSU03968.1"/>
    </source>
</evidence>
<reference evidence="1 2" key="1">
    <citation type="submission" date="2017-05" db="EMBL/GenBank/DDBJ databases">
        <title>Vagococcus spp. assemblies.</title>
        <authorList>
            <person name="Gulvik C.A."/>
        </authorList>
    </citation>
    <scope>NUCLEOTIDE SEQUENCE [LARGE SCALE GENOMIC DNA]</scope>
    <source>
        <strain evidence="1 2">NCFB 2497</strain>
    </source>
</reference>
<dbReference type="InterPro" id="IPR016024">
    <property type="entry name" value="ARM-type_fold"/>
</dbReference>